<dbReference type="EMBL" id="MLYO01000041">
    <property type="protein sequence ID" value="OIK02256.1"/>
    <property type="molecule type" value="Genomic_DNA"/>
</dbReference>
<evidence type="ECO:0000259" key="9">
    <source>
        <dbReference type="PROSITE" id="PS51695"/>
    </source>
</evidence>
<keyword evidence="2" id="KW-0645">Protease</keyword>
<dbReference type="PANTHER" id="PTHR14218">
    <property type="entry name" value="PROTEASE S8 TRIPEPTIDYL PEPTIDASE I CLN2"/>
    <property type="match status" value="1"/>
</dbReference>
<dbReference type="GO" id="GO:0004252">
    <property type="term" value="F:serine-type endopeptidase activity"/>
    <property type="evidence" value="ECO:0007669"/>
    <property type="project" value="InterPro"/>
</dbReference>
<evidence type="ECO:0000313" key="11">
    <source>
        <dbReference type="Proteomes" id="UP000179642"/>
    </source>
</evidence>
<evidence type="ECO:0000313" key="10">
    <source>
        <dbReference type="EMBL" id="OIK02256.1"/>
    </source>
</evidence>
<evidence type="ECO:0000256" key="8">
    <source>
        <dbReference type="SAM" id="MobiDB-lite"/>
    </source>
</evidence>
<keyword evidence="4" id="KW-0378">Hydrolase</keyword>
<dbReference type="InterPro" id="IPR030400">
    <property type="entry name" value="Sedolisin_dom"/>
</dbReference>
<keyword evidence="11" id="KW-1185">Reference proteome</keyword>
<dbReference type="PANTHER" id="PTHR14218:SF15">
    <property type="entry name" value="TRIPEPTIDYL-PEPTIDASE 1"/>
    <property type="match status" value="1"/>
</dbReference>
<comment type="caution">
    <text evidence="10">The sequence shown here is derived from an EMBL/GenBank/DDBJ whole genome shotgun (WGS) entry which is preliminary data.</text>
</comment>
<dbReference type="GO" id="GO:0046872">
    <property type="term" value="F:metal ion binding"/>
    <property type="evidence" value="ECO:0007669"/>
    <property type="project" value="UniProtKB-KW"/>
</dbReference>
<dbReference type="SUPFAM" id="SSF52743">
    <property type="entry name" value="Subtilisin-like"/>
    <property type="match status" value="1"/>
</dbReference>
<evidence type="ECO:0000256" key="2">
    <source>
        <dbReference type="ARBA" id="ARBA00022670"/>
    </source>
</evidence>
<dbReference type="InterPro" id="IPR023828">
    <property type="entry name" value="Peptidase_S8_Ser-AS"/>
</dbReference>
<feature type="domain" description="Peptidase S53" evidence="9">
    <location>
        <begin position="204"/>
        <end position="608"/>
    </location>
</feature>
<dbReference type="Pfam" id="PF00082">
    <property type="entry name" value="Peptidase_S8"/>
    <property type="match status" value="1"/>
</dbReference>
<dbReference type="InterPro" id="IPR036852">
    <property type="entry name" value="Peptidase_S8/S53_dom_sf"/>
</dbReference>
<dbReference type="GO" id="GO:0006508">
    <property type="term" value="P:proteolysis"/>
    <property type="evidence" value="ECO:0007669"/>
    <property type="project" value="UniProtKB-KW"/>
</dbReference>
<keyword evidence="5" id="KW-0720">Serine protease</keyword>
<evidence type="ECO:0000256" key="6">
    <source>
        <dbReference type="ARBA" id="ARBA00022837"/>
    </source>
</evidence>
<keyword evidence="3" id="KW-0479">Metal-binding</keyword>
<evidence type="ECO:0000256" key="7">
    <source>
        <dbReference type="ARBA" id="ARBA00023145"/>
    </source>
</evidence>
<dbReference type="Pfam" id="PF09286">
    <property type="entry name" value="Pro-kuma_activ"/>
    <property type="match status" value="1"/>
</dbReference>
<dbReference type="InterPro" id="IPR015366">
    <property type="entry name" value="S53_propep"/>
</dbReference>
<feature type="compositionally biased region" description="Low complexity" evidence="8">
    <location>
        <begin position="143"/>
        <end position="159"/>
    </location>
</feature>
<dbReference type="PROSITE" id="PS00138">
    <property type="entry name" value="SUBTILASE_SER"/>
    <property type="match status" value="1"/>
</dbReference>
<keyword evidence="6" id="KW-0106">Calcium</keyword>
<reference evidence="10 11" key="1">
    <citation type="submission" date="2016-10" db="EMBL/GenBank/DDBJ databases">
        <title>Genome sequence of Streptomyces sp. MUSC 1.</title>
        <authorList>
            <person name="Lee L.-H."/>
            <person name="Ser H.-L."/>
            <person name="Law J.W.-F."/>
        </authorList>
    </citation>
    <scope>NUCLEOTIDE SEQUENCE [LARGE SCALE GENOMIC DNA]</scope>
    <source>
        <strain evidence="10 11">MUSC 1</strain>
    </source>
</reference>
<dbReference type="Gene3D" id="3.40.50.200">
    <property type="entry name" value="Peptidase S8/S53 domain"/>
    <property type="match status" value="1"/>
</dbReference>
<dbReference type="CDD" id="cd11377">
    <property type="entry name" value="Pro-peptidase_S53"/>
    <property type="match status" value="1"/>
</dbReference>
<evidence type="ECO:0000256" key="4">
    <source>
        <dbReference type="ARBA" id="ARBA00022801"/>
    </source>
</evidence>
<dbReference type="PROSITE" id="PS51695">
    <property type="entry name" value="SEDOLISIN"/>
    <property type="match status" value="1"/>
</dbReference>
<dbReference type="InterPro" id="IPR050819">
    <property type="entry name" value="Tripeptidyl-peptidase_I"/>
</dbReference>
<dbReference type="SMART" id="SM00944">
    <property type="entry name" value="Pro-kuma_activ"/>
    <property type="match status" value="1"/>
</dbReference>
<accession>A0A1S2Q9R7</accession>
<dbReference type="AlphaFoldDB" id="A0A1S2Q9R7"/>
<feature type="region of interest" description="Disordered" evidence="8">
    <location>
        <begin position="140"/>
        <end position="159"/>
    </location>
</feature>
<proteinExistence type="predicted"/>
<organism evidence="10 11">
    <name type="scientific">Streptomyces monashensis</name>
    <dbReference type="NCBI Taxonomy" id="1678012"/>
    <lineage>
        <taxon>Bacteria</taxon>
        <taxon>Bacillati</taxon>
        <taxon>Actinomycetota</taxon>
        <taxon>Actinomycetes</taxon>
        <taxon>Kitasatosporales</taxon>
        <taxon>Streptomycetaceae</taxon>
        <taxon>Streptomyces</taxon>
    </lineage>
</organism>
<evidence type="ECO:0000256" key="1">
    <source>
        <dbReference type="ARBA" id="ARBA00001913"/>
    </source>
</evidence>
<evidence type="ECO:0000256" key="5">
    <source>
        <dbReference type="ARBA" id="ARBA00022825"/>
    </source>
</evidence>
<name>A0A1S2Q9R7_9ACTN</name>
<gene>
    <name evidence="10" type="ORF">BIV23_25030</name>
</gene>
<dbReference type="InterPro" id="IPR000209">
    <property type="entry name" value="Peptidase_S8/S53_dom"/>
</dbReference>
<protein>
    <submittedName>
        <fullName evidence="10">Peptidase S53</fullName>
    </submittedName>
</protein>
<comment type="cofactor">
    <cofactor evidence="1">
        <name>Ca(2+)</name>
        <dbReference type="ChEBI" id="CHEBI:29108"/>
    </cofactor>
</comment>
<dbReference type="GO" id="GO:0008240">
    <property type="term" value="F:tripeptidyl-peptidase activity"/>
    <property type="evidence" value="ECO:0007669"/>
    <property type="project" value="TreeGrafter"/>
</dbReference>
<dbReference type="Proteomes" id="UP000179642">
    <property type="component" value="Unassembled WGS sequence"/>
</dbReference>
<dbReference type="SUPFAM" id="SSF54897">
    <property type="entry name" value="Protease propeptides/inhibitors"/>
    <property type="match status" value="1"/>
</dbReference>
<keyword evidence="7" id="KW-0865">Zymogen</keyword>
<sequence>MPLAGAVPSARDMTVQVWLKPDLAGAAAFADAVATPGSAEFHHYLGPDAYTARFGPSAAHARAVAAWLSTKGLTRVHISDGRDYVSATGPASTVQSAFRVRINRYRAQEPLGGTTLIQSNDRDVSVPAPLAPDVLGVTGMSGARPDTTRTAAAPQTQSRPRTLARAQATAAPKAPACSGYWAQHTHPLHPAYQGLSTASLPVCGYSARQIRAAYGATWTDTGKGQTVALTEDEAPTAMFRTLTEYARTNHLPAPKPSQFREVRAGTSCGTSTRGAAQATAVDDEAEMDSEAVYAMAPGADQLMVVGGGCDEDQALLDAALSVLTGDGKRPSASIVSNSWQIPLGMVPAKTVHAIDVRAAAEGVGMYFSSGDTPGLTVTDSDPYAVAVGGTSLGIGATDNRVFETGWSSDYGSLEHGKWSDLGISGGGGGTSLVDGQPAYQKGVVPPSMSRVRVGKRVATDRAVPDIAADADLDTGLLTGYTESGSDGKPGPYRTMVNAGTSLACPLIAGLIADAQQGRTTAFGFSDPLIYRLAGTRAYHDVLPVDSRTPQRNRAVYLAADGSGGAPGVDVLGSQERPSTEQVAAKGYDTMTGVGTPNGAAFIAGLRRAAP</sequence>
<evidence type="ECO:0000256" key="3">
    <source>
        <dbReference type="ARBA" id="ARBA00022723"/>
    </source>
</evidence>